<evidence type="ECO:0000313" key="2">
    <source>
        <dbReference type="Proteomes" id="UP000254220"/>
    </source>
</evidence>
<dbReference type="InterPro" id="IPR052947">
    <property type="entry name" value="T6SS_Hcp1_domain"/>
</dbReference>
<dbReference type="NCBIfam" id="TIGR03344">
    <property type="entry name" value="VI_effect_Hcp1"/>
    <property type="match status" value="1"/>
</dbReference>
<sequence>MDKSSPLLGKAISENEGLTCDFVFYRTNHFGINEPYYKLKLTNARISDISLTVPHTITDSPGQPEESVSFTYESINREHSIAGTSAYSLWSARIF</sequence>
<dbReference type="SUPFAM" id="SSF141452">
    <property type="entry name" value="Hcp1-like"/>
    <property type="match status" value="1"/>
</dbReference>
<accession>A0A379XTY0</accession>
<keyword evidence="1" id="KW-0255">Endonuclease</keyword>
<dbReference type="PANTHER" id="PTHR34319:SF7">
    <property type="entry name" value="HNH ENDONUCLEASE DOMAIN-CONTAINING PROTEIN"/>
    <property type="match status" value="1"/>
</dbReference>
<protein>
    <submittedName>
        <fullName evidence="1">HNH endonuclease domain-containing protein</fullName>
    </submittedName>
</protein>
<dbReference type="Pfam" id="PF05638">
    <property type="entry name" value="T6SS_HCP"/>
    <property type="match status" value="1"/>
</dbReference>
<dbReference type="InterPro" id="IPR036624">
    <property type="entry name" value="Hcp1-lik_sf"/>
</dbReference>
<dbReference type="Proteomes" id="UP000254220">
    <property type="component" value="Unassembled WGS sequence"/>
</dbReference>
<keyword evidence="1" id="KW-0378">Hydrolase</keyword>
<evidence type="ECO:0000313" key="1">
    <source>
        <dbReference type="EMBL" id="SUI03968.1"/>
    </source>
</evidence>
<dbReference type="InterPro" id="IPR008514">
    <property type="entry name" value="T6SS_Hcp"/>
</dbReference>
<organism evidence="1 2">
    <name type="scientific">Salmonella enterica subsp. indica</name>
    <dbReference type="NCBI Taxonomy" id="59207"/>
    <lineage>
        <taxon>Bacteria</taxon>
        <taxon>Pseudomonadati</taxon>
        <taxon>Pseudomonadota</taxon>
        <taxon>Gammaproteobacteria</taxon>
        <taxon>Enterobacterales</taxon>
        <taxon>Enterobacteriaceae</taxon>
        <taxon>Salmonella</taxon>
    </lineage>
</organism>
<dbReference type="GO" id="GO:0004519">
    <property type="term" value="F:endonuclease activity"/>
    <property type="evidence" value="ECO:0007669"/>
    <property type="project" value="UniProtKB-KW"/>
</dbReference>
<name>A0A379XTY0_SALER</name>
<dbReference type="EMBL" id="UGYB01000001">
    <property type="protein sequence ID" value="SUI03968.1"/>
    <property type="molecule type" value="Genomic_DNA"/>
</dbReference>
<reference evidence="1 2" key="1">
    <citation type="submission" date="2018-06" db="EMBL/GenBank/DDBJ databases">
        <authorList>
            <consortium name="Pathogen Informatics"/>
            <person name="Doyle S."/>
        </authorList>
    </citation>
    <scope>NUCLEOTIDE SEQUENCE [LARGE SCALE GENOMIC DNA]</scope>
    <source>
        <strain evidence="1 2">NCTC12420</strain>
    </source>
</reference>
<dbReference type="AlphaFoldDB" id="A0A379XTY0"/>
<gene>
    <name evidence="1" type="primary">hcpA_3</name>
    <name evidence="1" type="ORF">NCTC12420_03793</name>
</gene>
<proteinExistence type="predicted"/>
<dbReference type="Gene3D" id="2.30.110.20">
    <property type="entry name" value="Hcp1-like"/>
    <property type="match status" value="1"/>
</dbReference>
<keyword evidence="1" id="KW-0540">Nuclease</keyword>
<dbReference type="PANTHER" id="PTHR34319">
    <property type="entry name" value="MAJOR EXPORTED PROTEIN"/>
    <property type="match status" value="1"/>
</dbReference>